<dbReference type="InterPro" id="IPR010730">
    <property type="entry name" value="HET"/>
</dbReference>
<evidence type="ECO:0000259" key="1">
    <source>
        <dbReference type="Pfam" id="PF06985"/>
    </source>
</evidence>
<organism evidence="2 3">
    <name type="scientific">Hyaloscypha hepaticicola</name>
    <dbReference type="NCBI Taxonomy" id="2082293"/>
    <lineage>
        <taxon>Eukaryota</taxon>
        <taxon>Fungi</taxon>
        <taxon>Dikarya</taxon>
        <taxon>Ascomycota</taxon>
        <taxon>Pezizomycotina</taxon>
        <taxon>Leotiomycetes</taxon>
        <taxon>Helotiales</taxon>
        <taxon>Hyaloscyphaceae</taxon>
        <taxon>Hyaloscypha</taxon>
    </lineage>
</organism>
<name>A0A2J6PWL9_9HELO</name>
<dbReference type="EMBL" id="KZ613494">
    <property type="protein sequence ID" value="PMD18431.1"/>
    <property type="molecule type" value="Genomic_DNA"/>
</dbReference>
<dbReference type="InterPro" id="IPR052895">
    <property type="entry name" value="HetReg/Transcr_Mod"/>
</dbReference>
<proteinExistence type="predicted"/>
<evidence type="ECO:0000313" key="3">
    <source>
        <dbReference type="Proteomes" id="UP000235672"/>
    </source>
</evidence>
<sequence>MSKFTRNKYEAKFESFLGKLSIDKKLKKGETVEREEIQPEPSHDHAWEILQQPLSENHKAEVTDVPIYRQHFKINHTVVEGTRKAANITSLQYQSLNKERNEFRILKILSEPDGSDMVRCNMNTCSLDDPPPFYALSYVWGNPESTADIIVNNCAFSATVNLEQALRALWMRQDGRLDYMFTTPDTKLKPPLFPSKLKIASELPLELRFPMSQPLRIWADAICINPAGLEERLDQVLRMRPIYSKATATIGWLGPADQISNDAFYMLHLLALKSPEAKYREVSESDGHKFNAKFKDLWLAVAQLLTRDY</sequence>
<protein>
    <recommendedName>
        <fullName evidence="1">Heterokaryon incompatibility domain-containing protein</fullName>
    </recommendedName>
</protein>
<feature type="domain" description="Heterokaryon incompatibility" evidence="1">
    <location>
        <begin position="214"/>
        <end position="277"/>
    </location>
</feature>
<evidence type="ECO:0000313" key="2">
    <source>
        <dbReference type="EMBL" id="PMD18431.1"/>
    </source>
</evidence>
<dbReference type="PANTHER" id="PTHR24148:SF79">
    <property type="entry name" value="HETEROKARYON INCOMPATIBILITY DOMAIN-CONTAINING PROTEIN"/>
    <property type="match status" value="1"/>
</dbReference>
<accession>A0A2J6PWL9</accession>
<gene>
    <name evidence="2" type="ORF">NA56DRAFT_661366</name>
</gene>
<dbReference type="STRING" id="1745343.A0A2J6PWL9"/>
<keyword evidence="3" id="KW-1185">Reference proteome</keyword>
<dbReference type="Pfam" id="PF06985">
    <property type="entry name" value="HET"/>
    <property type="match status" value="1"/>
</dbReference>
<dbReference type="AlphaFoldDB" id="A0A2J6PWL9"/>
<dbReference type="PANTHER" id="PTHR24148">
    <property type="entry name" value="ANKYRIN REPEAT DOMAIN-CONTAINING PROTEIN 39 HOMOLOG-RELATED"/>
    <property type="match status" value="1"/>
</dbReference>
<dbReference type="OrthoDB" id="5386682at2759"/>
<reference evidence="2 3" key="1">
    <citation type="submission" date="2016-05" db="EMBL/GenBank/DDBJ databases">
        <title>A degradative enzymes factory behind the ericoid mycorrhizal symbiosis.</title>
        <authorList>
            <consortium name="DOE Joint Genome Institute"/>
            <person name="Martino E."/>
            <person name="Morin E."/>
            <person name="Grelet G."/>
            <person name="Kuo A."/>
            <person name="Kohler A."/>
            <person name="Daghino S."/>
            <person name="Barry K."/>
            <person name="Choi C."/>
            <person name="Cichocki N."/>
            <person name="Clum A."/>
            <person name="Copeland A."/>
            <person name="Hainaut M."/>
            <person name="Haridas S."/>
            <person name="Labutti K."/>
            <person name="Lindquist E."/>
            <person name="Lipzen A."/>
            <person name="Khouja H.-R."/>
            <person name="Murat C."/>
            <person name="Ohm R."/>
            <person name="Olson A."/>
            <person name="Spatafora J."/>
            <person name="Veneault-Fourrey C."/>
            <person name="Henrissat B."/>
            <person name="Grigoriev I."/>
            <person name="Martin F."/>
            <person name="Perotto S."/>
        </authorList>
    </citation>
    <scope>NUCLEOTIDE SEQUENCE [LARGE SCALE GENOMIC DNA]</scope>
    <source>
        <strain evidence="2 3">UAMH 7357</strain>
    </source>
</reference>
<dbReference type="Proteomes" id="UP000235672">
    <property type="component" value="Unassembled WGS sequence"/>
</dbReference>